<protein>
    <recommendedName>
        <fullName evidence="1">Reverse transcriptase domain-containing protein</fullName>
    </recommendedName>
</protein>
<dbReference type="PROSITE" id="PS50878">
    <property type="entry name" value="RT_POL"/>
    <property type="match status" value="1"/>
</dbReference>
<dbReference type="CDD" id="cd01650">
    <property type="entry name" value="RT_nLTR_like"/>
    <property type="match status" value="1"/>
</dbReference>
<dbReference type="PANTHER" id="PTHR33116:SF78">
    <property type="entry name" value="OS12G0587133 PROTEIN"/>
    <property type="match status" value="1"/>
</dbReference>
<proteinExistence type="predicted"/>
<organism evidence="2 3">
    <name type="scientific">Linum trigynum</name>
    <dbReference type="NCBI Taxonomy" id="586398"/>
    <lineage>
        <taxon>Eukaryota</taxon>
        <taxon>Viridiplantae</taxon>
        <taxon>Streptophyta</taxon>
        <taxon>Embryophyta</taxon>
        <taxon>Tracheophyta</taxon>
        <taxon>Spermatophyta</taxon>
        <taxon>Magnoliopsida</taxon>
        <taxon>eudicotyledons</taxon>
        <taxon>Gunneridae</taxon>
        <taxon>Pentapetalae</taxon>
        <taxon>rosids</taxon>
        <taxon>fabids</taxon>
        <taxon>Malpighiales</taxon>
        <taxon>Linaceae</taxon>
        <taxon>Linum</taxon>
    </lineage>
</organism>
<dbReference type="Pfam" id="PF00078">
    <property type="entry name" value="RVT_1"/>
    <property type="match status" value="1"/>
</dbReference>
<evidence type="ECO:0000313" key="3">
    <source>
        <dbReference type="Proteomes" id="UP001497516"/>
    </source>
</evidence>
<dbReference type="InterPro" id="IPR043502">
    <property type="entry name" value="DNA/RNA_pol_sf"/>
</dbReference>
<dbReference type="SUPFAM" id="SSF56672">
    <property type="entry name" value="DNA/RNA polymerases"/>
    <property type="match status" value="1"/>
</dbReference>
<evidence type="ECO:0000313" key="2">
    <source>
        <dbReference type="EMBL" id="CAL1400664.1"/>
    </source>
</evidence>
<dbReference type="Proteomes" id="UP001497516">
    <property type="component" value="Chromosome 7"/>
</dbReference>
<gene>
    <name evidence="2" type="ORF">LTRI10_LOCUS40777</name>
</gene>
<name>A0AAV2FQN8_9ROSI</name>
<dbReference type="EMBL" id="OZ034820">
    <property type="protein sequence ID" value="CAL1400664.1"/>
    <property type="molecule type" value="Genomic_DNA"/>
</dbReference>
<accession>A0AAV2FQN8</accession>
<dbReference type="InterPro" id="IPR000477">
    <property type="entry name" value="RT_dom"/>
</dbReference>
<evidence type="ECO:0000259" key="1">
    <source>
        <dbReference type="PROSITE" id="PS50878"/>
    </source>
</evidence>
<reference evidence="2 3" key="1">
    <citation type="submission" date="2024-04" db="EMBL/GenBank/DDBJ databases">
        <authorList>
            <person name="Fracassetti M."/>
        </authorList>
    </citation>
    <scope>NUCLEOTIDE SEQUENCE [LARGE SCALE GENOMIC DNA]</scope>
</reference>
<sequence length="546" mass="61420">MMRINSGDLNTNYFHGMVRTRNSRSTITSQVAEDGRILEGIDEIGKEAVDFYKNLLGMANSSLKHVTVGTFQKLLFHHLPEESSLCEAIFAGKITSVIKKMKRSKAPGPDGFPAEFFQDNWSLVGPVTIKAIMEFFDTGTLRREVNCTILTLIPKVPNAGFIKYFRPISCCNFIYKCISKILVNRLKEVLPQLISSNQTASIKGRLITDNIILAHEMVKWYKRKNVSSRCALKIDIMKTFDNVDWGFLVTVMLAMGLPEKGIKWVQCCLESTTFSVCINGGLTGNFPAKKGLRQGCPLSPYLFAISMEVLSCMLNRATARNVLPYQPQCLRIGLTHLCFVDDLLIFTKGSGEAVGTVATILEKFYLVSGLRCNPSKSEFFCAGVTEEERGLLASCSRFKEGALPVRYLGIPLTAGKLKAAECRALVERITSRTRGWQAKLLTYADKLQLIVAVLANITQFWMNIIQLPKKVIREVESLCSKFLWGNLEQRKKAKVAWKHVALPKEEGGLGFRDLWSWNQACLARHIWAVLADQETLWIAWLKEYML</sequence>
<keyword evidence="3" id="KW-1185">Reference proteome</keyword>
<dbReference type="PANTHER" id="PTHR33116">
    <property type="entry name" value="REVERSE TRANSCRIPTASE ZINC-BINDING DOMAIN-CONTAINING PROTEIN-RELATED-RELATED"/>
    <property type="match status" value="1"/>
</dbReference>
<feature type="domain" description="Reverse transcriptase" evidence="1">
    <location>
        <begin position="134"/>
        <end position="412"/>
    </location>
</feature>
<dbReference type="AlphaFoldDB" id="A0AAV2FQN8"/>